<evidence type="ECO:0000256" key="4">
    <source>
        <dbReference type="ARBA" id="ARBA00022833"/>
    </source>
</evidence>
<name>A0A7K9YC44_9GALL</name>
<keyword evidence="3 5" id="KW-0863">Zinc-finger</keyword>
<feature type="compositionally biased region" description="Low complexity" evidence="6">
    <location>
        <begin position="173"/>
        <end position="185"/>
    </location>
</feature>
<keyword evidence="4" id="KW-0862">Zinc</keyword>
<feature type="region of interest" description="Disordered" evidence="6">
    <location>
        <begin position="158"/>
        <end position="225"/>
    </location>
</feature>
<evidence type="ECO:0000313" key="8">
    <source>
        <dbReference type="EMBL" id="NXJ06629.1"/>
    </source>
</evidence>
<comment type="caution">
    <text evidence="8">The sequence shown here is derived from an EMBL/GenBank/DDBJ whole genome shotgun (WGS) entry which is preliminary data.</text>
</comment>
<dbReference type="Pfam" id="PF13913">
    <property type="entry name" value="zf-C2HC_2"/>
    <property type="match status" value="2"/>
</dbReference>
<sequence length="225" mass="25056">VKMSQIPAQELNGATAGSQDLVPCGICGRCFARDVLVRHEPICKKAFNKKRKPFDSFKQRLQGTDIGTVRRQPPPKNQLVKKSNWRQHHEDFINAIQSAREVMKATREGRPLPLPPPPSINPDYVQCPFCLRRFNEAAAPKHIKFCEEQATRRAFAAKTTKQPVGKQPMTQGKKPPTTTLLPLPKRVQGADNAEKPALKTPHGTVQKDRKALGVSPRKKSAGEFG</sequence>
<dbReference type="OrthoDB" id="10066537at2759"/>
<dbReference type="Proteomes" id="UP000522663">
    <property type="component" value="Unassembled WGS sequence"/>
</dbReference>
<gene>
    <name evidence="8" type="primary">Zc2hc1b</name>
    <name evidence="8" type="ORF">ODOGUJ_R09852</name>
</gene>
<keyword evidence="9" id="KW-1185">Reference proteome</keyword>
<dbReference type="GO" id="GO:0008270">
    <property type="term" value="F:zinc ion binding"/>
    <property type="evidence" value="ECO:0007669"/>
    <property type="project" value="UniProtKB-KW"/>
</dbReference>
<feature type="non-terminal residue" evidence="8">
    <location>
        <position position="1"/>
    </location>
</feature>
<evidence type="ECO:0000256" key="5">
    <source>
        <dbReference type="PROSITE-ProRule" id="PRU01371"/>
    </source>
</evidence>
<evidence type="ECO:0000259" key="7">
    <source>
        <dbReference type="PROSITE" id="PS52027"/>
    </source>
</evidence>
<dbReference type="Gene3D" id="3.30.160.60">
    <property type="entry name" value="Classic Zinc Finger"/>
    <property type="match status" value="1"/>
</dbReference>
<reference evidence="8 9" key="1">
    <citation type="submission" date="2019-09" db="EMBL/GenBank/DDBJ databases">
        <title>Bird 10,000 Genomes (B10K) Project - Family phase.</title>
        <authorList>
            <person name="Zhang G."/>
        </authorList>
    </citation>
    <scope>NUCLEOTIDE SEQUENCE [LARGE SCALE GENOMIC DNA]</scope>
    <source>
        <strain evidence="8">B10K-DU-001-53</strain>
        <tissue evidence="8">Muscle</tissue>
    </source>
</reference>
<dbReference type="InterPro" id="IPR049899">
    <property type="entry name" value="Znf_C2HC_C3H"/>
</dbReference>
<dbReference type="InterPro" id="IPR026319">
    <property type="entry name" value="ZC2HC1A/B-like"/>
</dbReference>
<dbReference type="PANTHER" id="PTHR13555:SF36">
    <property type="entry name" value="ZINC FINGER C2HC DOMAIN-CONTAINING PROTEIN 1B"/>
    <property type="match status" value="1"/>
</dbReference>
<dbReference type="PROSITE" id="PS52027">
    <property type="entry name" value="ZF_C2HC_C3H"/>
    <property type="match status" value="2"/>
</dbReference>
<evidence type="ECO:0000256" key="2">
    <source>
        <dbReference type="ARBA" id="ARBA00022737"/>
    </source>
</evidence>
<dbReference type="AlphaFoldDB" id="A0A7K9YC44"/>
<dbReference type="PANTHER" id="PTHR13555">
    <property type="entry name" value="C2H2 ZINC FINGER CGI-62-RELATED"/>
    <property type="match status" value="1"/>
</dbReference>
<keyword evidence="1" id="KW-0479">Metal-binding</keyword>
<feature type="domain" description="C2HC/C3H-type" evidence="7">
    <location>
        <begin position="20"/>
        <end position="49"/>
    </location>
</feature>
<protein>
    <submittedName>
        <fullName evidence="8">ZC21B protein</fullName>
    </submittedName>
</protein>
<keyword evidence="2" id="KW-0677">Repeat</keyword>
<evidence type="ECO:0000256" key="3">
    <source>
        <dbReference type="ARBA" id="ARBA00022771"/>
    </source>
</evidence>
<evidence type="ECO:0000256" key="6">
    <source>
        <dbReference type="SAM" id="MobiDB-lite"/>
    </source>
</evidence>
<dbReference type="EMBL" id="VXAB01003490">
    <property type="protein sequence ID" value="NXJ06629.1"/>
    <property type="molecule type" value="Genomic_DNA"/>
</dbReference>
<feature type="non-terminal residue" evidence="8">
    <location>
        <position position="225"/>
    </location>
</feature>
<feature type="domain" description="C2HC/C3H-type" evidence="7">
    <location>
        <begin position="123"/>
        <end position="152"/>
    </location>
</feature>
<organism evidence="8 9">
    <name type="scientific">Odontophorus gujanensis</name>
    <name type="common">marbled wood quail</name>
    <dbReference type="NCBI Taxonomy" id="886794"/>
    <lineage>
        <taxon>Eukaryota</taxon>
        <taxon>Metazoa</taxon>
        <taxon>Chordata</taxon>
        <taxon>Craniata</taxon>
        <taxon>Vertebrata</taxon>
        <taxon>Euteleostomi</taxon>
        <taxon>Archelosauria</taxon>
        <taxon>Archosauria</taxon>
        <taxon>Dinosauria</taxon>
        <taxon>Saurischia</taxon>
        <taxon>Theropoda</taxon>
        <taxon>Coelurosauria</taxon>
        <taxon>Aves</taxon>
        <taxon>Neognathae</taxon>
        <taxon>Galloanserae</taxon>
        <taxon>Galliformes</taxon>
        <taxon>Odontophoridae</taxon>
        <taxon>Odontophorus</taxon>
    </lineage>
</organism>
<proteinExistence type="predicted"/>
<evidence type="ECO:0000313" key="9">
    <source>
        <dbReference type="Proteomes" id="UP000522663"/>
    </source>
</evidence>
<evidence type="ECO:0000256" key="1">
    <source>
        <dbReference type="ARBA" id="ARBA00022723"/>
    </source>
</evidence>
<accession>A0A7K9YC44</accession>